<dbReference type="CDD" id="cd01146">
    <property type="entry name" value="FhuD"/>
    <property type="match status" value="1"/>
</dbReference>
<name>A0A367V998_9PROT</name>
<evidence type="ECO:0000256" key="4">
    <source>
        <dbReference type="ARBA" id="ARBA00022496"/>
    </source>
</evidence>
<dbReference type="AlphaFoldDB" id="A0A367V998"/>
<dbReference type="GO" id="GO:0030288">
    <property type="term" value="C:outer membrane-bounded periplasmic space"/>
    <property type="evidence" value="ECO:0007669"/>
    <property type="project" value="TreeGrafter"/>
</dbReference>
<keyword evidence="5 6" id="KW-0732">Signal</keyword>
<accession>A0A367V998</accession>
<dbReference type="PANTHER" id="PTHR30532:SF1">
    <property type="entry name" value="IRON(3+)-HYDROXAMATE-BINDING PROTEIN FHUD"/>
    <property type="match status" value="1"/>
</dbReference>
<dbReference type="GO" id="GO:1901678">
    <property type="term" value="P:iron coordination entity transport"/>
    <property type="evidence" value="ECO:0007669"/>
    <property type="project" value="UniProtKB-ARBA"/>
</dbReference>
<protein>
    <submittedName>
        <fullName evidence="8">Hydrogenase expression protein</fullName>
    </submittedName>
</protein>
<keyword evidence="4" id="KW-0408">Iron</keyword>
<gene>
    <name evidence="8" type="ORF">TH6_13500</name>
</gene>
<sequence length="311" mass="34230">MNILRALVCPVLLCAALIGATMSPVMADPIEIEHERGILRLDTPAKRIATINWSFTESVIALGLDPVAIADPQDYVDWVAKPDLPESFVDLGPRASPNLEALRAAKPDLIITVPDIGMAYEKLAEIAPVLELKLFDGKNPAFETAREVFDKIARATGRETLAQAYLENVDQKLREYGKRVKTAIGPDQKINVVFFFDESNVGIFADTSLPGSVMTAMDVPVAYDGEVNKWGFGRGGLEILAPYAKETLVYTTPVPEVILDKLLNSPIWKVMDFSRNNRVYELPVVWAYGGVPSALRFARLLTETIESGPQQ</sequence>
<dbReference type="EMBL" id="JPWB01000005">
    <property type="protein sequence ID" value="RCK21599.1"/>
    <property type="molecule type" value="Genomic_DNA"/>
</dbReference>
<keyword evidence="4" id="KW-0406">Ion transport</keyword>
<feature type="chain" id="PRO_5016736140" evidence="6">
    <location>
        <begin position="28"/>
        <end position="311"/>
    </location>
</feature>
<evidence type="ECO:0000256" key="2">
    <source>
        <dbReference type="ARBA" id="ARBA00008814"/>
    </source>
</evidence>
<evidence type="ECO:0000256" key="5">
    <source>
        <dbReference type="ARBA" id="ARBA00022729"/>
    </source>
</evidence>
<evidence type="ECO:0000313" key="9">
    <source>
        <dbReference type="Proteomes" id="UP000253061"/>
    </source>
</evidence>
<dbReference type="PANTHER" id="PTHR30532">
    <property type="entry name" value="IRON III DICITRATE-BINDING PERIPLASMIC PROTEIN"/>
    <property type="match status" value="1"/>
</dbReference>
<organism evidence="8 9">
    <name type="scientific">Thalassospira profundimaris</name>
    <dbReference type="NCBI Taxonomy" id="502049"/>
    <lineage>
        <taxon>Bacteria</taxon>
        <taxon>Pseudomonadati</taxon>
        <taxon>Pseudomonadota</taxon>
        <taxon>Alphaproteobacteria</taxon>
        <taxon>Rhodospirillales</taxon>
        <taxon>Thalassospiraceae</taxon>
        <taxon>Thalassospira</taxon>
    </lineage>
</organism>
<dbReference type="SUPFAM" id="SSF53807">
    <property type="entry name" value="Helical backbone' metal receptor"/>
    <property type="match status" value="1"/>
</dbReference>
<dbReference type="Gene3D" id="3.40.50.1980">
    <property type="entry name" value="Nitrogenase molybdenum iron protein domain"/>
    <property type="match status" value="2"/>
</dbReference>
<feature type="domain" description="Fe/B12 periplasmic-binding" evidence="7">
    <location>
        <begin position="47"/>
        <end position="309"/>
    </location>
</feature>
<dbReference type="PRINTS" id="PR01715">
    <property type="entry name" value="FERRIBNDNGPP"/>
</dbReference>
<proteinExistence type="inferred from homology"/>
<comment type="caution">
    <text evidence="8">The sequence shown here is derived from an EMBL/GenBank/DDBJ whole genome shotgun (WGS) entry which is preliminary data.</text>
</comment>
<evidence type="ECO:0000256" key="1">
    <source>
        <dbReference type="ARBA" id="ARBA00004196"/>
    </source>
</evidence>
<dbReference type="PROSITE" id="PS50983">
    <property type="entry name" value="FE_B12_PBP"/>
    <property type="match status" value="1"/>
</dbReference>
<reference evidence="8 9" key="1">
    <citation type="submission" date="2014-07" db="EMBL/GenBank/DDBJ databases">
        <title>Draft genome sequence of Thalassospira profundimaris R8-17.</title>
        <authorList>
            <person name="Lai Q."/>
            <person name="Shao Z."/>
        </authorList>
    </citation>
    <scope>NUCLEOTIDE SEQUENCE [LARGE SCALE GENOMIC DNA]</scope>
    <source>
        <strain evidence="8 9">R8-17</strain>
    </source>
</reference>
<dbReference type="InterPro" id="IPR002491">
    <property type="entry name" value="ABC_transptr_periplasmic_BD"/>
</dbReference>
<comment type="subcellular location">
    <subcellularLocation>
        <location evidence="1">Cell envelope</location>
    </subcellularLocation>
</comment>
<evidence type="ECO:0000256" key="3">
    <source>
        <dbReference type="ARBA" id="ARBA00022448"/>
    </source>
</evidence>
<keyword evidence="3" id="KW-0813">Transport</keyword>
<dbReference type="RefSeq" id="WP_062955675.1">
    <property type="nucleotide sequence ID" value="NZ_JPWB01000005.1"/>
</dbReference>
<dbReference type="Proteomes" id="UP000253061">
    <property type="component" value="Unassembled WGS sequence"/>
</dbReference>
<evidence type="ECO:0000313" key="8">
    <source>
        <dbReference type="EMBL" id="RCK21599.1"/>
    </source>
</evidence>
<evidence type="ECO:0000256" key="6">
    <source>
        <dbReference type="SAM" id="SignalP"/>
    </source>
</evidence>
<dbReference type="InterPro" id="IPR051313">
    <property type="entry name" value="Bact_iron-sidero_bind"/>
</dbReference>
<evidence type="ECO:0000259" key="7">
    <source>
        <dbReference type="PROSITE" id="PS50983"/>
    </source>
</evidence>
<dbReference type="Pfam" id="PF01497">
    <property type="entry name" value="Peripla_BP_2"/>
    <property type="match status" value="1"/>
</dbReference>
<comment type="similarity">
    <text evidence="2">Belongs to the bacterial solute-binding protein 8 family.</text>
</comment>
<keyword evidence="4" id="KW-0410">Iron transport</keyword>
<feature type="signal peptide" evidence="6">
    <location>
        <begin position="1"/>
        <end position="27"/>
    </location>
</feature>